<proteinExistence type="inferred from homology"/>
<dbReference type="SFLD" id="SFLDF00275">
    <property type="entry name" value="adenosine_C2_methyltransferase"/>
    <property type="match status" value="1"/>
</dbReference>
<evidence type="ECO:0000256" key="12">
    <source>
        <dbReference type="ARBA" id="ARBA00023014"/>
    </source>
</evidence>
<dbReference type="GO" id="GO:0051539">
    <property type="term" value="F:4 iron, 4 sulfur cluster binding"/>
    <property type="evidence" value="ECO:0007669"/>
    <property type="project" value="UniProtKB-UniRule"/>
</dbReference>
<keyword evidence="6 14" id="KW-0489">Methyltransferase</keyword>
<dbReference type="PIRSF" id="PIRSF006004">
    <property type="entry name" value="CHP00048"/>
    <property type="match status" value="1"/>
</dbReference>
<keyword evidence="3 14" id="KW-0004">4Fe-4S</keyword>
<evidence type="ECO:0000259" key="15">
    <source>
        <dbReference type="PROSITE" id="PS51918"/>
    </source>
</evidence>
<keyword evidence="11 14" id="KW-0408">Iron</keyword>
<dbReference type="OrthoDB" id="9793973at2"/>
<keyword evidence="8 14" id="KW-0949">S-adenosyl-L-methionine</keyword>
<dbReference type="NCBIfam" id="TIGR00048">
    <property type="entry name" value="rRNA_mod_RlmN"/>
    <property type="match status" value="1"/>
</dbReference>
<accession>A0A1B1YX85</accession>
<dbReference type="GO" id="GO:0046872">
    <property type="term" value="F:metal ion binding"/>
    <property type="evidence" value="ECO:0007669"/>
    <property type="project" value="UniProtKB-KW"/>
</dbReference>
<sequence>MDATCTKTNLLDLDRPGLAGLLTQLGEKPFRADQLLQWLHARGCDDFAAMTNLSKALRERLAQEAEIRVPEVTADQQAADGTRKWLLRLPGGSAIETVYIPETRRGTLCVSSQVGCQLNCSFCQTAQQGFNRNLSVGEILGQMWTASRLLPPHAVREKPITNVVFMGMGEPLLNFDNVVAAIRVLLDDLAYGLSKRRVTVSTAGVVPMIDRLREECPVALAVSLHAPDDALRDELVPLNRRYPIAELLDACRRYVAGDDRRRVTFEYTLLAGVNDHPAQARALAKLLARVPAKVNLIPYNPVAGLPYETSPPEAVAKFRDEVLRHGLVATVRKTRGDGIDGACGQLAGKVLPRQRRSTHVPVVV</sequence>
<evidence type="ECO:0000256" key="4">
    <source>
        <dbReference type="ARBA" id="ARBA00022490"/>
    </source>
</evidence>
<keyword evidence="5 14" id="KW-0698">rRNA processing</keyword>
<dbReference type="InParanoid" id="A0A1B1YX85"/>
<feature type="active site" description="S-methylcysteine intermediate" evidence="14">
    <location>
        <position position="343"/>
    </location>
</feature>
<keyword evidence="17" id="KW-1185">Reference proteome</keyword>
<comment type="similarity">
    <text evidence="2 14">Belongs to the radical SAM superfamily. RlmN family.</text>
</comment>
<keyword evidence="7 14" id="KW-0808">Transferase</keyword>
<evidence type="ECO:0000256" key="3">
    <source>
        <dbReference type="ARBA" id="ARBA00022485"/>
    </source>
</evidence>
<dbReference type="InterPro" id="IPR040072">
    <property type="entry name" value="Methyltransferase_A"/>
</dbReference>
<keyword evidence="13 14" id="KW-1015">Disulfide bond</keyword>
<evidence type="ECO:0000256" key="10">
    <source>
        <dbReference type="ARBA" id="ARBA00022723"/>
    </source>
</evidence>
<evidence type="ECO:0000313" key="16">
    <source>
        <dbReference type="EMBL" id="ANX05348.1"/>
    </source>
</evidence>
<dbReference type="GO" id="GO:0070475">
    <property type="term" value="P:rRNA base methylation"/>
    <property type="evidence" value="ECO:0007669"/>
    <property type="project" value="UniProtKB-UniRule"/>
</dbReference>
<dbReference type="CDD" id="cd01335">
    <property type="entry name" value="Radical_SAM"/>
    <property type="match status" value="1"/>
</dbReference>
<dbReference type="PANTHER" id="PTHR30544">
    <property type="entry name" value="23S RRNA METHYLTRANSFERASE"/>
    <property type="match status" value="1"/>
</dbReference>
<reference evidence="17" key="1">
    <citation type="submission" date="2016-03" db="EMBL/GenBank/DDBJ databases">
        <title>Complete genome sequence of Solimmundus cernigliae, representing a novel lineage of polycyclic aromatic hydrocarbon degraders within the Gammaproteobacteria.</title>
        <authorList>
            <person name="Singleton D.R."/>
            <person name="Dickey A.N."/>
            <person name="Scholl E.H."/>
            <person name="Wright F.A."/>
            <person name="Aitken M.D."/>
        </authorList>
    </citation>
    <scope>NUCLEOTIDE SEQUENCE [LARGE SCALE GENOMIC DNA]</scope>
    <source>
        <strain evidence="17">TR3.2</strain>
    </source>
</reference>
<dbReference type="AlphaFoldDB" id="A0A1B1YX85"/>
<dbReference type="KEGG" id="gbi:PG2T_14930"/>
<evidence type="ECO:0000313" key="17">
    <source>
        <dbReference type="Proteomes" id="UP000092952"/>
    </source>
</evidence>
<dbReference type="GO" id="GO:0002935">
    <property type="term" value="F:tRNA (adenine(37)-C2)-methyltransferase activity"/>
    <property type="evidence" value="ECO:0007669"/>
    <property type="project" value="UniProtKB-UniRule"/>
</dbReference>
<dbReference type="SFLD" id="SFLDS00029">
    <property type="entry name" value="Radical_SAM"/>
    <property type="match status" value="1"/>
</dbReference>
<dbReference type="SUPFAM" id="SSF102114">
    <property type="entry name" value="Radical SAM enzymes"/>
    <property type="match status" value="1"/>
</dbReference>
<gene>
    <name evidence="14" type="primary">rlmN</name>
    <name evidence="16" type="ORF">PG2T_14930</name>
</gene>
<keyword evidence="12 14" id="KW-0411">Iron-sulfur</keyword>
<dbReference type="HAMAP" id="MF_01849">
    <property type="entry name" value="RNA_methyltr_RlmN"/>
    <property type="match status" value="1"/>
</dbReference>
<name>A0A1B1YX85_9GAMM</name>
<feature type="active site" description="Proton acceptor" evidence="14">
    <location>
        <position position="96"/>
    </location>
</feature>
<dbReference type="FunFam" id="1.10.150.530:FF:000003">
    <property type="entry name" value="Dual-specificity RNA methyltransferase RlmN"/>
    <property type="match status" value="1"/>
</dbReference>
<dbReference type="Gene3D" id="3.20.20.70">
    <property type="entry name" value="Aldolase class I"/>
    <property type="match status" value="1"/>
</dbReference>
<organism evidence="16 17">
    <name type="scientific">Immundisolibacter cernigliae</name>
    <dbReference type="NCBI Taxonomy" id="1810504"/>
    <lineage>
        <taxon>Bacteria</taxon>
        <taxon>Pseudomonadati</taxon>
        <taxon>Pseudomonadota</taxon>
        <taxon>Gammaproteobacteria</taxon>
        <taxon>Immundisolibacterales</taxon>
        <taxon>Immundisolibacteraceae</taxon>
        <taxon>Immundisolibacter</taxon>
    </lineage>
</organism>
<dbReference type="FunCoup" id="A0A1B1YX85">
    <property type="interactions" value="564"/>
</dbReference>
<feature type="binding site" evidence="14">
    <location>
        <begin position="223"/>
        <end position="225"/>
    </location>
    <ligand>
        <name>S-adenosyl-L-methionine</name>
        <dbReference type="ChEBI" id="CHEBI:59789"/>
    </ligand>
</feature>
<feature type="binding site" evidence="14">
    <location>
        <position position="116"/>
    </location>
    <ligand>
        <name>[4Fe-4S] cluster</name>
        <dbReference type="ChEBI" id="CHEBI:49883"/>
        <note>4Fe-4S-S-AdoMet</note>
    </ligand>
</feature>
<comment type="caution">
    <text evidence="14">Lacks conserved residue(s) required for the propagation of feature annotation.</text>
</comment>
<dbReference type="GO" id="GO:0000049">
    <property type="term" value="F:tRNA binding"/>
    <property type="evidence" value="ECO:0007669"/>
    <property type="project" value="UniProtKB-UniRule"/>
</dbReference>
<dbReference type="GO" id="GO:0070040">
    <property type="term" value="F:rRNA (adenine(2503)-C2-)-methyltransferase activity"/>
    <property type="evidence" value="ECO:0007669"/>
    <property type="project" value="UniProtKB-UniRule"/>
</dbReference>
<keyword evidence="10 14" id="KW-0479">Metal-binding</keyword>
<evidence type="ECO:0000256" key="8">
    <source>
        <dbReference type="ARBA" id="ARBA00022691"/>
    </source>
</evidence>
<dbReference type="Proteomes" id="UP000092952">
    <property type="component" value="Chromosome"/>
</dbReference>
<evidence type="ECO:0000256" key="1">
    <source>
        <dbReference type="ARBA" id="ARBA00004496"/>
    </source>
</evidence>
<keyword evidence="9 14" id="KW-0819">tRNA processing</keyword>
<feature type="binding site" evidence="14">
    <location>
        <begin position="169"/>
        <end position="170"/>
    </location>
    <ligand>
        <name>S-adenosyl-L-methionine</name>
        <dbReference type="ChEBI" id="CHEBI:59789"/>
    </ligand>
</feature>
<dbReference type="PROSITE" id="PS51918">
    <property type="entry name" value="RADICAL_SAM"/>
    <property type="match status" value="1"/>
</dbReference>
<evidence type="ECO:0000256" key="11">
    <source>
        <dbReference type="ARBA" id="ARBA00023004"/>
    </source>
</evidence>
<comment type="catalytic activity">
    <reaction evidence="14">
        <text>adenosine(2503) in 23S rRNA + 2 reduced [2Fe-2S]-[ferredoxin] + 2 S-adenosyl-L-methionine = 2-methyladenosine(2503) in 23S rRNA + 5'-deoxyadenosine + L-methionine + 2 oxidized [2Fe-2S]-[ferredoxin] + S-adenosyl-L-homocysteine</text>
        <dbReference type="Rhea" id="RHEA:42916"/>
        <dbReference type="Rhea" id="RHEA-COMP:10000"/>
        <dbReference type="Rhea" id="RHEA-COMP:10001"/>
        <dbReference type="Rhea" id="RHEA-COMP:10152"/>
        <dbReference type="Rhea" id="RHEA-COMP:10282"/>
        <dbReference type="ChEBI" id="CHEBI:17319"/>
        <dbReference type="ChEBI" id="CHEBI:33737"/>
        <dbReference type="ChEBI" id="CHEBI:33738"/>
        <dbReference type="ChEBI" id="CHEBI:57844"/>
        <dbReference type="ChEBI" id="CHEBI:57856"/>
        <dbReference type="ChEBI" id="CHEBI:59789"/>
        <dbReference type="ChEBI" id="CHEBI:74411"/>
        <dbReference type="ChEBI" id="CHEBI:74497"/>
        <dbReference type="EC" id="2.1.1.192"/>
    </reaction>
</comment>
<feature type="binding site" evidence="14">
    <location>
        <position position="201"/>
    </location>
    <ligand>
        <name>S-adenosyl-L-methionine</name>
        <dbReference type="ChEBI" id="CHEBI:59789"/>
    </ligand>
</feature>
<feature type="binding site" evidence="14">
    <location>
        <position position="120"/>
    </location>
    <ligand>
        <name>[4Fe-4S] cluster</name>
        <dbReference type="ChEBI" id="CHEBI:49883"/>
        <note>4Fe-4S-S-AdoMet</note>
    </ligand>
</feature>
<evidence type="ECO:0000256" key="6">
    <source>
        <dbReference type="ARBA" id="ARBA00022603"/>
    </source>
</evidence>
<evidence type="ECO:0000256" key="5">
    <source>
        <dbReference type="ARBA" id="ARBA00022552"/>
    </source>
</evidence>
<keyword evidence="4 14" id="KW-0963">Cytoplasm</keyword>
<dbReference type="Gene3D" id="1.10.150.530">
    <property type="match status" value="1"/>
</dbReference>
<feature type="binding site" evidence="14">
    <location>
        <position position="123"/>
    </location>
    <ligand>
        <name>[4Fe-4S] cluster</name>
        <dbReference type="ChEBI" id="CHEBI:49883"/>
        <note>4Fe-4S-S-AdoMet</note>
    </ligand>
</feature>
<protein>
    <recommendedName>
        <fullName evidence="14">Dual-specificity RNA methyltransferase RlmN</fullName>
        <ecNumber evidence="14">2.1.1.192</ecNumber>
    </recommendedName>
    <alternativeName>
        <fullName evidence="14">23S rRNA (adenine(2503)-C(2))-methyltransferase</fullName>
    </alternativeName>
    <alternativeName>
        <fullName evidence="14">23S rRNA m2A2503 methyltransferase</fullName>
    </alternativeName>
    <alternativeName>
        <fullName evidence="14">Ribosomal RNA large subunit methyltransferase N</fullName>
    </alternativeName>
    <alternativeName>
        <fullName evidence="14">tRNA (adenine(37)-C(2))-methyltransferase</fullName>
    </alternativeName>
    <alternativeName>
        <fullName evidence="14">tRNA m2A37 methyltransferase</fullName>
    </alternativeName>
</protein>
<evidence type="ECO:0000256" key="7">
    <source>
        <dbReference type="ARBA" id="ARBA00022679"/>
    </source>
</evidence>
<comment type="function">
    <text evidence="14">Specifically methylates position 2 of adenine 2503 in 23S rRNA and position 2 of adenine 37 in tRNAs. m2A2503 modification seems to play a crucial role in the proofreading step occurring at the peptidyl transferase center and thus would serve to optimize ribosomal fidelity.</text>
</comment>
<evidence type="ECO:0000256" key="13">
    <source>
        <dbReference type="ARBA" id="ARBA00023157"/>
    </source>
</evidence>
<dbReference type="InterPro" id="IPR027492">
    <property type="entry name" value="RNA_MTrfase_RlmN"/>
</dbReference>
<dbReference type="InterPro" id="IPR048641">
    <property type="entry name" value="RlmN_N"/>
</dbReference>
<comment type="subcellular location">
    <subcellularLocation>
        <location evidence="1 14">Cytoplasm</location>
    </subcellularLocation>
</comment>
<dbReference type="InterPro" id="IPR007197">
    <property type="entry name" value="rSAM"/>
</dbReference>
<dbReference type="GO" id="GO:0019843">
    <property type="term" value="F:rRNA binding"/>
    <property type="evidence" value="ECO:0007669"/>
    <property type="project" value="UniProtKB-UniRule"/>
</dbReference>
<dbReference type="STRING" id="1810504.PG2T_14930"/>
<comment type="catalytic activity">
    <reaction evidence="14">
        <text>adenosine(37) in tRNA + 2 reduced [2Fe-2S]-[ferredoxin] + 2 S-adenosyl-L-methionine = 2-methyladenosine(37) in tRNA + 5'-deoxyadenosine + L-methionine + 2 oxidized [2Fe-2S]-[ferredoxin] + S-adenosyl-L-homocysteine</text>
        <dbReference type="Rhea" id="RHEA:43332"/>
        <dbReference type="Rhea" id="RHEA-COMP:10000"/>
        <dbReference type="Rhea" id="RHEA-COMP:10001"/>
        <dbReference type="Rhea" id="RHEA-COMP:10162"/>
        <dbReference type="Rhea" id="RHEA-COMP:10485"/>
        <dbReference type="ChEBI" id="CHEBI:17319"/>
        <dbReference type="ChEBI" id="CHEBI:33737"/>
        <dbReference type="ChEBI" id="CHEBI:33738"/>
        <dbReference type="ChEBI" id="CHEBI:57844"/>
        <dbReference type="ChEBI" id="CHEBI:57856"/>
        <dbReference type="ChEBI" id="CHEBI:59789"/>
        <dbReference type="ChEBI" id="CHEBI:74411"/>
        <dbReference type="ChEBI" id="CHEBI:74497"/>
        <dbReference type="EC" id="2.1.1.192"/>
    </reaction>
</comment>
<dbReference type="InterPro" id="IPR058240">
    <property type="entry name" value="rSAM_sf"/>
</dbReference>
<dbReference type="InterPro" id="IPR013785">
    <property type="entry name" value="Aldolase_TIM"/>
</dbReference>
<dbReference type="EC" id="2.1.1.192" evidence="14"/>
<dbReference type="GO" id="GO:0005737">
    <property type="term" value="C:cytoplasm"/>
    <property type="evidence" value="ECO:0007669"/>
    <property type="project" value="UniProtKB-SubCell"/>
</dbReference>
<evidence type="ECO:0000256" key="9">
    <source>
        <dbReference type="ARBA" id="ARBA00022694"/>
    </source>
</evidence>
<dbReference type="Pfam" id="PF04055">
    <property type="entry name" value="Radical_SAM"/>
    <property type="match status" value="1"/>
</dbReference>
<dbReference type="GO" id="GO:0030488">
    <property type="term" value="P:tRNA methylation"/>
    <property type="evidence" value="ECO:0007669"/>
    <property type="project" value="UniProtKB-UniRule"/>
</dbReference>
<dbReference type="SFLD" id="SFLDG01062">
    <property type="entry name" value="methyltransferase_(Class_A)"/>
    <property type="match status" value="1"/>
</dbReference>
<dbReference type="InterPro" id="IPR004383">
    <property type="entry name" value="rRNA_lsu_MTrfase_RlmN/Cfr"/>
</dbReference>
<evidence type="ECO:0000256" key="14">
    <source>
        <dbReference type="HAMAP-Rule" id="MF_01849"/>
    </source>
</evidence>
<feature type="binding site" evidence="14">
    <location>
        <position position="300"/>
    </location>
    <ligand>
        <name>S-adenosyl-L-methionine</name>
        <dbReference type="ChEBI" id="CHEBI:59789"/>
    </ligand>
</feature>
<dbReference type="EMBL" id="CP014671">
    <property type="protein sequence ID" value="ANX05348.1"/>
    <property type="molecule type" value="Genomic_DNA"/>
</dbReference>
<dbReference type="FunFam" id="3.20.20.70:FF:000008">
    <property type="entry name" value="Dual-specificity RNA methyltransferase RlmN"/>
    <property type="match status" value="1"/>
</dbReference>
<dbReference type="PANTHER" id="PTHR30544:SF5">
    <property type="entry name" value="RADICAL SAM CORE DOMAIN-CONTAINING PROTEIN"/>
    <property type="match status" value="1"/>
</dbReference>
<feature type="domain" description="Radical SAM core" evidence="15">
    <location>
        <begin position="102"/>
        <end position="340"/>
    </location>
</feature>
<comment type="miscellaneous">
    <text evidence="14">Reaction proceeds by a ping-pong mechanism involving intermediate methylation of a conserved cysteine residue.</text>
</comment>
<comment type="cofactor">
    <cofactor evidence="14">
        <name>[4Fe-4S] cluster</name>
        <dbReference type="ChEBI" id="CHEBI:49883"/>
    </cofactor>
    <text evidence="14">Binds 1 [4Fe-4S] cluster. The cluster is coordinated with 3 cysteines and an exchangeable S-adenosyl-L-methionine.</text>
</comment>
<dbReference type="Pfam" id="PF21016">
    <property type="entry name" value="RlmN_N"/>
    <property type="match status" value="1"/>
</dbReference>
<dbReference type="RefSeq" id="WP_068807274.1">
    <property type="nucleotide sequence ID" value="NZ_CP014671.1"/>
</dbReference>
<evidence type="ECO:0000256" key="2">
    <source>
        <dbReference type="ARBA" id="ARBA00007544"/>
    </source>
</evidence>